<keyword evidence="2" id="KW-1185">Reference proteome</keyword>
<dbReference type="EMBL" id="MU274910">
    <property type="protein sequence ID" value="KAI0089612.1"/>
    <property type="molecule type" value="Genomic_DNA"/>
</dbReference>
<evidence type="ECO:0000313" key="1">
    <source>
        <dbReference type="EMBL" id="KAI0089612.1"/>
    </source>
</evidence>
<gene>
    <name evidence="1" type="ORF">BDY19DRAFT_113380</name>
</gene>
<proteinExistence type="predicted"/>
<protein>
    <submittedName>
        <fullName evidence="1">Uncharacterized protein</fullName>
    </submittedName>
</protein>
<sequence length="266" mass="30244">MHLIQFIHSLLLLQSTSHMSTPHARSTMSLYNGHDNWSPNHHVPLYDSGDQYYTHDYRDCSYSPPQLPQLLDNNHGLVQVPQRQYQANIQRNHTSNIVPMKFVTARGCGIRLADVQARAATGLLHADDMPLQGFGMKVTYRIEWPGYDSYNKQKHALRATRLKQSVSLAKVATHVAEVMKDFINDMKEQPSAEPHWTVGPGGIDFDDLYLLEVRQVAKASLQPVIAYRPKVAMDSPMTSFTSYYPPPPMHTPNYHTVSHGHLHHWG</sequence>
<name>A0ACB8U5G0_9APHY</name>
<reference evidence="1" key="1">
    <citation type="journal article" date="2021" name="Environ. Microbiol.">
        <title>Gene family expansions and transcriptome signatures uncover fungal adaptations to wood decay.</title>
        <authorList>
            <person name="Hage H."/>
            <person name="Miyauchi S."/>
            <person name="Viragh M."/>
            <person name="Drula E."/>
            <person name="Min B."/>
            <person name="Chaduli D."/>
            <person name="Navarro D."/>
            <person name="Favel A."/>
            <person name="Norest M."/>
            <person name="Lesage-Meessen L."/>
            <person name="Balint B."/>
            <person name="Merenyi Z."/>
            <person name="de Eugenio L."/>
            <person name="Morin E."/>
            <person name="Martinez A.T."/>
            <person name="Baldrian P."/>
            <person name="Stursova M."/>
            <person name="Martinez M.J."/>
            <person name="Novotny C."/>
            <person name="Magnuson J.K."/>
            <person name="Spatafora J.W."/>
            <person name="Maurice S."/>
            <person name="Pangilinan J."/>
            <person name="Andreopoulos W."/>
            <person name="LaButti K."/>
            <person name="Hundley H."/>
            <person name="Na H."/>
            <person name="Kuo A."/>
            <person name="Barry K."/>
            <person name="Lipzen A."/>
            <person name="Henrissat B."/>
            <person name="Riley R."/>
            <person name="Ahrendt S."/>
            <person name="Nagy L.G."/>
            <person name="Grigoriev I.V."/>
            <person name="Martin F."/>
            <person name="Rosso M.N."/>
        </authorList>
    </citation>
    <scope>NUCLEOTIDE SEQUENCE</scope>
    <source>
        <strain evidence="1">CBS 384.51</strain>
    </source>
</reference>
<accession>A0ACB8U5G0</accession>
<dbReference type="Proteomes" id="UP001055072">
    <property type="component" value="Unassembled WGS sequence"/>
</dbReference>
<organism evidence="1 2">
    <name type="scientific">Irpex rosettiformis</name>
    <dbReference type="NCBI Taxonomy" id="378272"/>
    <lineage>
        <taxon>Eukaryota</taxon>
        <taxon>Fungi</taxon>
        <taxon>Dikarya</taxon>
        <taxon>Basidiomycota</taxon>
        <taxon>Agaricomycotina</taxon>
        <taxon>Agaricomycetes</taxon>
        <taxon>Polyporales</taxon>
        <taxon>Irpicaceae</taxon>
        <taxon>Irpex</taxon>
    </lineage>
</organism>
<evidence type="ECO:0000313" key="2">
    <source>
        <dbReference type="Proteomes" id="UP001055072"/>
    </source>
</evidence>
<comment type="caution">
    <text evidence="1">The sequence shown here is derived from an EMBL/GenBank/DDBJ whole genome shotgun (WGS) entry which is preliminary data.</text>
</comment>